<evidence type="ECO:0000313" key="3">
    <source>
        <dbReference type="EMBL" id="NHM14772.1"/>
    </source>
</evidence>
<evidence type="ECO:0000313" key="4">
    <source>
        <dbReference type="Proteomes" id="UP000636394"/>
    </source>
</evidence>
<dbReference type="PANTHER" id="PTHR42760:SF133">
    <property type="entry name" value="3-OXOACYL-[ACYL-CARRIER-PROTEIN] REDUCTASE"/>
    <property type="match status" value="1"/>
</dbReference>
<organism evidence="3 4">
    <name type="scientific">Xiamenia xianingshaonis</name>
    <dbReference type="NCBI Taxonomy" id="2682776"/>
    <lineage>
        <taxon>Bacteria</taxon>
        <taxon>Bacillati</taxon>
        <taxon>Actinomycetota</taxon>
        <taxon>Coriobacteriia</taxon>
        <taxon>Eggerthellales</taxon>
        <taxon>Eggerthellaceae</taxon>
        <taxon>Xiamenia</taxon>
    </lineage>
</organism>
<dbReference type="CDD" id="cd05233">
    <property type="entry name" value="SDR_c"/>
    <property type="match status" value="1"/>
</dbReference>
<dbReference type="Gene3D" id="3.40.50.720">
    <property type="entry name" value="NAD(P)-binding Rossmann-like Domain"/>
    <property type="match status" value="1"/>
</dbReference>
<comment type="similarity">
    <text evidence="1">Belongs to the short-chain dehydrogenases/reductases (SDR) family.</text>
</comment>
<name>A0ABX0IL88_9ACTN</name>
<dbReference type="InterPro" id="IPR002347">
    <property type="entry name" value="SDR_fam"/>
</dbReference>
<comment type="caution">
    <text evidence="3">The sequence shown here is derived from an EMBL/GenBank/DDBJ whole genome shotgun (WGS) entry which is preliminary data.</text>
</comment>
<dbReference type="InterPro" id="IPR020904">
    <property type="entry name" value="Sc_DH/Rdtase_CS"/>
</dbReference>
<evidence type="ECO:0000256" key="2">
    <source>
        <dbReference type="ARBA" id="ARBA00023002"/>
    </source>
</evidence>
<dbReference type="InterPro" id="IPR036291">
    <property type="entry name" value="NAD(P)-bd_dom_sf"/>
</dbReference>
<dbReference type="EMBL" id="WPCR01000011">
    <property type="protein sequence ID" value="NHM14772.1"/>
    <property type="molecule type" value="Genomic_DNA"/>
</dbReference>
<reference evidence="3 4" key="1">
    <citation type="submission" date="2019-11" db="EMBL/GenBank/DDBJ databases">
        <title>Eggerthellaceae novel genus isolated from the rectal contents of marmort.</title>
        <authorList>
            <person name="Zhang G."/>
        </authorList>
    </citation>
    <scope>NUCLEOTIDE SEQUENCE [LARGE SCALE GENOMIC DNA]</scope>
    <source>
        <strain evidence="4">zg-886</strain>
    </source>
</reference>
<proteinExistence type="inferred from homology"/>
<evidence type="ECO:0000256" key="1">
    <source>
        <dbReference type="ARBA" id="ARBA00006484"/>
    </source>
</evidence>
<sequence>MGEKNLFDLSGRVALITGASSHGIGNESAKLLASYGAKVFLTARREDKLQEAVAEIEEAGGEAAYAVCDVSQEGDCKAAVEACVGKFGRLDIMVLAAGISGLSLSGGLEAAFDVENWKRVQSINLDGVFYMVKYGWEECGKHGVGSIIPIASLAAWKAAGSVAYTATKGAIRSLTPCLAKLLAPQGVRVNTFYPGFIDTDMTHGATVNEGFAKMKLPAIPLGRFGNVDDCAYGVLYLASDASGFMTGQHLVVDGGELC</sequence>
<dbReference type="Proteomes" id="UP000636394">
    <property type="component" value="Unassembled WGS sequence"/>
</dbReference>
<dbReference type="SUPFAM" id="SSF51735">
    <property type="entry name" value="NAD(P)-binding Rossmann-fold domains"/>
    <property type="match status" value="1"/>
</dbReference>
<dbReference type="RefSeq" id="WP_166079717.1">
    <property type="nucleotide sequence ID" value="NZ_WPCR01000011.1"/>
</dbReference>
<keyword evidence="4" id="KW-1185">Reference proteome</keyword>
<dbReference type="Pfam" id="PF13561">
    <property type="entry name" value="adh_short_C2"/>
    <property type="match status" value="1"/>
</dbReference>
<keyword evidence="2" id="KW-0560">Oxidoreductase</keyword>
<accession>A0ABX0IL88</accession>
<gene>
    <name evidence="3" type="ORF">GMI68_08380</name>
</gene>
<dbReference type="PROSITE" id="PS00061">
    <property type="entry name" value="ADH_SHORT"/>
    <property type="match status" value="1"/>
</dbReference>
<dbReference type="PRINTS" id="PR00080">
    <property type="entry name" value="SDRFAMILY"/>
</dbReference>
<protein>
    <submittedName>
        <fullName evidence="3">SDR family oxidoreductase</fullName>
    </submittedName>
</protein>
<dbReference type="PANTHER" id="PTHR42760">
    <property type="entry name" value="SHORT-CHAIN DEHYDROGENASES/REDUCTASES FAMILY MEMBER"/>
    <property type="match status" value="1"/>
</dbReference>
<dbReference type="PRINTS" id="PR00081">
    <property type="entry name" value="GDHRDH"/>
</dbReference>